<dbReference type="Pfam" id="PF07883">
    <property type="entry name" value="Cupin_2"/>
    <property type="match status" value="1"/>
</dbReference>
<dbReference type="PANTHER" id="PTHR43698:SF1">
    <property type="entry name" value="BLL4564 PROTEIN"/>
    <property type="match status" value="1"/>
</dbReference>
<dbReference type="InterPro" id="IPR047263">
    <property type="entry name" value="HNL-like_cupin"/>
</dbReference>
<feature type="compositionally biased region" description="Basic and acidic residues" evidence="1">
    <location>
        <begin position="127"/>
        <end position="137"/>
    </location>
</feature>
<dbReference type="SUPFAM" id="SSF51182">
    <property type="entry name" value="RmlC-like cupins"/>
    <property type="match status" value="1"/>
</dbReference>
<evidence type="ECO:0000256" key="1">
    <source>
        <dbReference type="SAM" id="MobiDB-lite"/>
    </source>
</evidence>
<reference evidence="4" key="1">
    <citation type="submission" date="2018-09" db="EMBL/GenBank/DDBJ databases">
        <title>Genome sequencing of strain 2DFWR-13.</title>
        <authorList>
            <person name="Heo J."/>
            <person name="Kim S.-J."/>
            <person name="Kwon S.-W."/>
        </authorList>
    </citation>
    <scope>NUCLEOTIDE SEQUENCE [LARGE SCALE GENOMIC DNA]</scope>
    <source>
        <strain evidence="4">2DFWR-13</strain>
    </source>
</reference>
<organism evidence="3 4">
    <name type="scientific">Protaetiibacter intestinalis</name>
    <dbReference type="NCBI Taxonomy" id="2419774"/>
    <lineage>
        <taxon>Bacteria</taxon>
        <taxon>Bacillati</taxon>
        <taxon>Actinomycetota</taxon>
        <taxon>Actinomycetes</taxon>
        <taxon>Micrococcales</taxon>
        <taxon>Microbacteriaceae</taxon>
        <taxon>Protaetiibacter</taxon>
    </lineage>
</organism>
<dbReference type="Proteomes" id="UP000278886">
    <property type="component" value="Chromosome"/>
</dbReference>
<protein>
    <submittedName>
        <fullName evidence="3">Cupin domain-containing protein</fullName>
    </submittedName>
</protein>
<accession>A0A387BJW2</accession>
<gene>
    <name evidence="3" type="ORF">D7I47_11525</name>
</gene>
<evidence type="ECO:0000259" key="2">
    <source>
        <dbReference type="Pfam" id="PF07883"/>
    </source>
</evidence>
<dbReference type="CDD" id="cd02233">
    <property type="entry name" value="cupin_HNL-like"/>
    <property type="match status" value="1"/>
</dbReference>
<proteinExistence type="predicted"/>
<sequence>MIIRHANESRVAPGKASNFTGDAVGDSVLPATDGVIINTVTFAPGARTHWHHHEHGQILRVDAGYGLICTHGRSPEPIRTGDWIWIPPGERHWHGAAPDSFLTHTAISLGSTVWSDEVTPAEYEATPSEKKDTTDDH</sequence>
<evidence type="ECO:0000313" key="3">
    <source>
        <dbReference type="EMBL" id="AYF98820.1"/>
    </source>
</evidence>
<dbReference type="InterPro" id="IPR014710">
    <property type="entry name" value="RmlC-like_jellyroll"/>
</dbReference>
<dbReference type="KEGG" id="lyd:D7I47_11525"/>
<name>A0A387BJW2_9MICO</name>
<evidence type="ECO:0000313" key="4">
    <source>
        <dbReference type="Proteomes" id="UP000278886"/>
    </source>
</evidence>
<dbReference type="InterPro" id="IPR013096">
    <property type="entry name" value="Cupin_2"/>
</dbReference>
<dbReference type="EMBL" id="CP032630">
    <property type="protein sequence ID" value="AYF98820.1"/>
    <property type="molecule type" value="Genomic_DNA"/>
</dbReference>
<dbReference type="AlphaFoldDB" id="A0A387BJW2"/>
<feature type="region of interest" description="Disordered" evidence="1">
    <location>
        <begin position="118"/>
        <end position="137"/>
    </location>
</feature>
<keyword evidence="4" id="KW-1185">Reference proteome</keyword>
<dbReference type="InterPro" id="IPR011051">
    <property type="entry name" value="RmlC_Cupin_sf"/>
</dbReference>
<dbReference type="OrthoDB" id="9802489at2"/>
<dbReference type="RefSeq" id="WP_120763189.1">
    <property type="nucleotide sequence ID" value="NZ_CP032630.1"/>
</dbReference>
<feature type="domain" description="Cupin type-2" evidence="2">
    <location>
        <begin position="39"/>
        <end position="96"/>
    </location>
</feature>
<dbReference type="PANTHER" id="PTHR43698">
    <property type="entry name" value="RIBD C-TERMINAL DOMAIN CONTAINING PROTEIN"/>
    <property type="match status" value="1"/>
</dbReference>
<dbReference type="Gene3D" id="2.60.120.10">
    <property type="entry name" value="Jelly Rolls"/>
    <property type="match status" value="1"/>
</dbReference>